<dbReference type="InterPro" id="IPR012910">
    <property type="entry name" value="Plug_dom"/>
</dbReference>
<keyword evidence="2 8" id="KW-0813">Transport</keyword>
<proteinExistence type="inferred from homology"/>
<dbReference type="PROSITE" id="PS52016">
    <property type="entry name" value="TONB_DEPENDENT_REC_3"/>
    <property type="match status" value="1"/>
</dbReference>
<keyword evidence="3 8" id="KW-1134">Transmembrane beta strand</keyword>
<keyword evidence="7 8" id="KW-0998">Cell outer membrane</keyword>
<name>A0ABX8E107_9SPHN</name>
<reference evidence="14 15" key="1">
    <citation type="journal article" date="2021" name="Int. J. Syst. Evol. Microbiol.">
        <title>Novosphingobium decolorationis sp. nov., an aniline blue-decolourizing bacterium isolated from East Pacific sediment.</title>
        <authorList>
            <person name="Chen X."/>
            <person name="Dong B."/>
            <person name="Chen T."/>
            <person name="Ren N."/>
            <person name="Wang J."/>
            <person name="Xu Y."/>
            <person name="Yang J."/>
            <person name="Zhu S."/>
            <person name="Chen J."/>
        </authorList>
    </citation>
    <scope>NUCLEOTIDE SEQUENCE [LARGE SCALE GENOMIC DNA]</scope>
    <source>
        <strain evidence="14 15">502str22</strain>
    </source>
</reference>
<accession>A0ABX8E107</accession>
<evidence type="ECO:0000256" key="6">
    <source>
        <dbReference type="ARBA" id="ARBA00023136"/>
    </source>
</evidence>
<evidence type="ECO:0000259" key="12">
    <source>
        <dbReference type="Pfam" id="PF00593"/>
    </source>
</evidence>
<evidence type="ECO:0000256" key="11">
    <source>
        <dbReference type="SAM" id="SignalP"/>
    </source>
</evidence>
<evidence type="ECO:0000256" key="3">
    <source>
        <dbReference type="ARBA" id="ARBA00022452"/>
    </source>
</evidence>
<evidence type="ECO:0000256" key="10">
    <source>
        <dbReference type="SAM" id="MobiDB-lite"/>
    </source>
</evidence>
<dbReference type="EMBL" id="CP054856">
    <property type="protein sequence ID" value="QVM82603.1"/>
    <property type="molecule type" value="Genomic_DNA"/>
</dbReference>
<keyword evidence="4 8" id="KW-0812">Transmembrane</keyword>
<evidence type="ECO:0000256" key="1">
    <source>
        <dbReference type="ARBA" id="ARBA00004571"/>
    </source>
</evidence>
<evidence type="ECO:0000259" key="13">
    <source>
        <dbReference type="Pfam" id="PF07715"/>
    </source>
</evidence>
<dbReference type="Proteomes" id="UP000677126">
    <property type="component" value="Chromosome"/>
</dbReference>
<keyword evidence="6 8" id="KW-0472">Membrane</keyword>
<keyword evidence="11" id="KW-0732">Signal</keyword>
<protein>
    <submittedName>
        <fullName evidence="14">TonB-dependent receptor</fullName>
    </submittedName>
</protein>
<evidence type="ECO:0000256" key="9">
    <source>
        <dbReference type="RuleBase" id="RU003357"/>
    </source>
</evidence>
<dbReference type="Pfam" id="PF00593">
    <property type="entry name" value="TonB_dep_Rec_b-barrel"/>
    <property type="match status" value="1"/>
</dbReference>
<organism evidence="14 15">
    <name type="scientific">Novosphingobium decolorationis</name>
    <dbReference type="NCBI Taxonomy" id="2698673"/>
    <lineage>
        <taxon>Bacteria</taxon>
        <taxon>Pseudomonadati</taxon>
        <taxon>Pseudomonadota</taxon>
        <taxon>Alphaproteobacteria</taxon>
        <taxon>Sphingomonadales</taxon>
        <taxon>Sphingomonadaceae</taxon>
        <taxon>Novosphingobium</taxon>
    </lineage>
</organism>
<evidence type="ECO:0000313" key="15">
    <source>
        <dbReference type="Proteomes" id="UP000677126"/>
    </source>
</evidence>
<evidence type="ECO:0000256" key="2">
    <source>
        <dbReference type="ARBA" id="ARBA00022448"/>
    </source>
</evidence>
<sequence>MKLIHALLASTVTIAPVNALAQAEATDLGSSTQEAAPAAEIVVTGSRAITNGEQAPTPVTVLSSQQLRNTAPNLAEALRQLPQLTASGTPATPNPTIGGGPSTQSTANLRNLGANRTLTLLNGRRPAIFGGSGLVDTGVFPQALISRVDIVTGGASSAYGSDAISGVVNYVVDTDYQGLTAEARQGISTYGDAGSYAVEVAGGTSFGGGRGHVVASFNMNGQQLLEADQRDYNLISAATIPNPLAGQPGQPQLIYRENATIATGTFGGRIITPGLNTIRFDAAGNPVPYTPGTESTGALQVGGDGASYPSTLVARTRNWSAYGHAKYALTDDIEVFAEGSFGHARSTSPNLYFFNLGANGAYTVRRDNAYLPESIGALMDEQGLSAIQLGKIDRNYGRNVTFFDSDTWNATIGANANLWGNWKLDIYGSHSVSKTRYGAQNNRIQARSRLATDAVFAPDGGIVCRSSLTDPGNGCVPTNPFGETPLTQAQRDYLTATSIARSTTKQDVAALSLHGDVVEAWAGAITGAVGVEYRKVSLDQVADPIGQANGFTAGNLKTSSGSYNVKEAFAELQVPLLRDVTLAQDLSLNAAIRRTDYSTSGAVTTWKVGLTDEVFHGFRLRASLSQDIRAPNINELFGGVVRGVTTVRDPNFNGETFLNIFSYSGSNADLGPEKARTLTAGAVYRPDWLPGFGLSVDYYRIKLSDAITQVAFQTVVDQCGVGNALFCSLISRGSDGRIVEINAPLQNVQSARVSGVDFEANYQTEVGNGDLNLRALGTYLDQYRFSNPGAATVEQAGTPTLPRWRANFLASYTNGGFTMTVQERYVGKTTRVVLPTTVDDNTVKSVFYTNLTLRYRFEDERMGSPELFMNVNNLFNQAPRVGQTNSLNLGFARMYDGALYDIVGRFFTVGARVRF</sequence>
<dbReference type="InterPro" id="IPR037066">
    <property type="entry name" value="Plug_dom_sf"/>
</dbReference>
<feature type="signal peptide" evidence="11">
    <location>
        <begin position="1"/>
        <end position="21"/>
    </location>
</feature>
<keyword evidence="5 9" id="KW-0798">TonB box</keyword>
<feature type="domain" description="TonB-dependent receptor plug" evidence="13">
    <location>
        <begin position="54"/>
        <end position="167"/>
    </location>
</feature>
<feature type="domain" description="TonB-dependent receptor-like beta-barrel" evidence="12">
    <location>
        <begin position="376"/>
        <end position="874"/>
    </location>
</feature>
<evidence type="ECO:0000256" key="4">
    <source>
        <dbReference type="ARBA" id="ARBA00022692"/>
    </source>
</evidence>
<comment type="subcellular location">
    <subcellularLocation>
        <location evidence="1 8">Cell outer membrane</location>
        <topology evidence="1 8">Multi-pass membrane protein</topology>
    </subcellularLocation>
</comment>
<feature type="chain" id="PRO_5046012861" evidence="11">
    <location>
        <begin position="22"/>
        <end position="915"/>
    </location>
</feature>
<evidence type="ECO:0000256" key="5">
    <source>
        <dbReference type="ARBA" id="ARBA00023077"/>
    </source>
</evidence>
<comment type="similarity">
    <text evidence="8 9">Belongs to the TonB-dependent receptor family.</text>
</comment>
<dbReference type="Pfam" id="PF07715">
    <property type="entry name" value="Plug"/>
    <property type="match status" value="1"/>
</dbReference>
<evidence type="ECO:0000313" key="14">
    <source>
        <dbReference type="EMBL" id="QVM82603.1"/>
    </source>
</evidence>
<dbReference type="PANTHER" id="PTHR47234">
    <property type="match status" value="1"/>
</dbReference>
<keyword evidence="14" id="KW-0675">Receptor</keyword>
<evidence type="ECO:0000256" key="8">
    <source>
        <dbReference type="PROSITE-ProRule" id="PRU01360"/>
    </source>
</evidence>
<dbReference type="RefSeq" id="WP_213501819.1">
    <property type="nucleotide sequence ID" value="NZ_CP054856.1"/>
</dbReference>
<evidence type="ECO:0000256" key="7">
    <source>
        <dbReference type="ARBA" id="ARBA00023237"/>
    </source>
</evidence>
<dbReference type="Gene3D" id="2.40.170.20">
    <property type="entry name" value="TonB-dependent receptor, beta-barrel domain"/>
    <property type="match status" value="1"/>
</dbReference>
<dbReference type="PANTHER" id="PTHR47234:SF3">
    <property type="entry name" value="SECRETIN_TONB SHORT N-TERMINAL DOMAIN-CONTAINING PROTEIN"/>
    <property type="match status" value="1"/>
</dbReference>
<dbReference type="InterPro" id="IPR000531">
    <property type="entry name" value="Beta-barrel_TonB"/>
</dbReference>
<dbReference type="SUPFAM" id="SSF56935">
    <property type="entry name" value="Porins"/>
    <property type="match status" value="1"/>
</dbReference>
<dbReference type="Gene3D" id="2.170.130.10">
    <property type="entry name" value="TonB-dependent receptor, plug domain"/>
    <property type="match status" value="1"/>
</dbReference>
<feature type="compositionally biased region" description="Polar residues" evidence="10">
    <location>
        <begin position="85"/>
        <end position="95"/>
    </location>
</feature>
<feature type="region of interest" description="Disordered" evidence="10">
    <location>
        <begin position="85"/>
        <end position="106"/>
    </location>
</feature>
<dbReference type="InterPro" id="IPR039426">
    <property type="entry name" value="TonB-dep_rcpt-like"/>
</dbReference>
<dbReference type="InterPro" id="IPR036942">
    <property type="entry name" value="Beta-barrel_TonB_sf"/>
</dbReference>
<gene>
    <name evidence="14" type="ORF">HT578_01800</name>
</gene>
<keyword evidence="15" id="KW-1185">Reference proteome</keyword>